<feature type="region of interest" description="Disordered" evidence="1">
    <location>
        <begin position="224"/>
        <end position="255"/>
    </location>
</feature>
<dbReference type="EMBL" id="PVSR01000062">
    <property type="protein sequence ID" value="PRW61734.1"/>
    <property type="molecule type" value="Genomic_DNA"/>
</dbReference>
<feature type="compositionally biased region" description="Basic and acidic residues" evidence="1">
    <location>
        <begin position="440"/>
        <end position="453"/>
    </location>
</feature>
<keyword evidence="2" id="KW-1133">Transmembrane helix</keyword>
<feature type="compositionally biased region" description="Basic and acidic residues" evidence="1">
    <location>
        <begin position="244"/>
        <end position="253"/>
    </location>
</feature>
<evidence type="ECO:0008006" key="5">
    <source>
        <dbReference type="Google" id="ProtNLM"/>
    </source>
</evidence>
<organism evidence="3 4">
    <name type="scientific">Actinopolyspora mortivallis</name>
    <dbReference type="NCBI Taxonomy" id="33906"/>
    <lineage>
        <taxon>Bacteria</taxon>
        <taxon>Bacillati</taxon>
        <taxon>Actinomycetota</taxon>
        <taxon>Actinomycetes</taxon>
        <taxon>Actinopolysporales</taxon>
        <taxon>Actinopolysporaceae</taxon>
        <taxon>Actinopolyspora</taxon>
    </lineage>
</organism>
<gene>
    <name evidence="3" type="ORF">CEP50_19140</name>
</gene>
<name>A0A2T0GRK4_ACTMO</name>
<dbReference type="AlphaFoldDB" id="A0A2T0GRK4"/>
<evidence type="ECO:0000313" key="3">
    <source>
        <dbReference type="EMBL" id="PRW61734.1"/>
    </source>
</evidence>
<keyword evidence="2" id="KW-0812">Transmembrane</keyword>
<feature type="transmembrane region" description="Helical" evidence="2">
    <location>
        <begin position="127"/>
        <end position="146"/>
    </location>
</feature>
<dbReference type="InParanoid" id="A0A2T0GRK4"/>
<dbReference type="Proteomes" id="UP000239352">
    <property type="component" value="Unassembled WGS sequence"/>
</dbReference>
<feature type="transmembrane region" description="Helical" evidence="2">
    <location>
        <begin position="85"/>
        <end position="107"/>
    </location>
</feature>
<reference evidence="3 4" key="1">
    <citation type="submission" date="2018-03" db="EMBL/GenBank/DDBJ databases">
        <title>Actinopolyspora mortivallis from Sahara, screening for active biomolecules.</title>
        <authorList>
            <person name="Selama O."/>
            <person name="Wellington E.M.H."/>
            <person name="Hacene H."/>
        </authorList>
    </citation>
    <scope>NUCLEOTIDE SEQUENCE [LARGE SCALE GENOMIC DNA]</scope>
    <source>
        <strain evidence="3 4">M5A</strain>
    </source>
</reference>
<protein>
    <recommendedName>
        <fullName evidence="5">Pentapeptide repeat-containing protein</fullName>
    </recommendedName>
</protein>
<proteinExistence type="predicted"/>
<feature type="transmembrane region" description="Helical" evidence="2">
    <location>
        <begin position="41"/>
        <end position="64"/>
    </location>
</feature>
<sequence length="480" mass="52564">MRPSTWTLLGGGVLLVLGLAAWVPVEWAALAVRLGGTLASWGVFSLPALVTACGAGVVLASALPRGRARGRRKDRTEARAQARPLRWWIVVLVALGILAATGLALLWLMGLAGQARPQDVPKARIEAVRTAMTLGAGLVGMSVLVLTGRKQWLAERTQRHTETDAAEQRVTELYTAAAQQLASENAPVRMAGLYALSRLGQNNPGHRQTIVNLFCAYLRMPYTPPDVEEGSSQQDRRVPRRGLRRPDRGRRESSPLATLLTLAPTLTATNSQLADDDYRRQELQVRLTAQGLLNRHLRPELDESGRATNKEFWADMDLDLEGATLYRWDMRDCRVRHVNFTRAEFHSSARFDGAGFHSSAWFAGAGFHDSAWFAGAGFHGPAWFDGAGFHGPAWFAGAGFHGLAWFDGAGFHERTHFGRAWLRLDHEASIVSSPPPGWVIRERDPGDGREGRWGELVPAEDAAQEATAPDAEPTDPDVDT</sequence>
<dbReference type="Gene3D" id="2.160.20.80">
    <property type="entry name" value="E3 ubiquitin-protein ligase SopA"/>
    <property type="match status" value="1"/>
</dbReference>
<feature type="region of interest" description="Disordered" evidence="1">
    <location>
        <begin position="434"/>
        <end position="480"/>
    </location>
</feature>
<dbReference type="SUPFAM" id="SSF141571">
    <property type="entry name" value="Pentapeptide repeat-like"/>
    <property type="match status" value="1"/>
</dbReference>
<keyword evidence="4" id="KW-1185">Reference proteome</keyword>
<comment type="caution">
    <text evidence="3">The sequence shown here is derived from an EMBL/GenBank/DDBJ whole genome shotgun (WGS) entry which is preliminary data.</text>
</comment>
<accession>A0A2T0GRK4</accession>
<evidence type="ECO:0000256" key="1">
    <source>
        <dbReference type="SAM" id="MobiDB-lite"/>
    </source>
</evidence>
<evidence type="ECO:0000313" key="4">
    <source>
        <dbReference type="Proteomes" id="UP000239352"/>
    </source>
</evidence>
<evidence type="ECO:0000256" key="2">
    <source>
        <dbReference type="SAM" id="Phobius"/>
    </source>
</evidence>
<keyword evidence="2" id="KW-0472">Membrane</keyword>